<dbReference type="InterPro" id="IPR001646">
    <property type="entry name" value="5peptide_repeat"/>
</dbReference>
<sequence length="275" mass="30950">MSRFFLKSSFLQSSVIATLITLLAGAIGWYITERTRKQMIMTDYIKEISELMLTEDSIPSGIADLNKEKKLFIHALTLSTLRRFKDDAYLKGQVIQFLYESELIGFCKKPDNIVHPSEFKCLPKPIIELDYAEIDKADIKRARSLLPGLTLKQAHLEGAIFSEMTLGSANFEYAFLNKADFSGAVLDNANFTGANLNEANFSRAVLHDTNFKGTCLIGTDFRNAIGIDGEKFEGAIYSKETNFPPNFKIPGSMKEAHFKIKMQDSKTLFIGYDFC</sequence>
<accession>A0ABR8F2D9</accession>
<dbReference type="Gene3D" id="2.160.20.80">
    <property type="entry name" value="E3 ubiquitin-protein ligase SopA"/>
    <property type="match status" value="1"/>
</dbReference>
<evidence type="ECO:0000313" key="3">
    <source>
        <dbReference type="Proteomes" id="UP000604661"/>
    </source>
</evidence>
<keyword evidence="1" id="KW-0472">Membrane</keyword>
<feature type="transmembrane region" description="Helical" evidence="1">
    <location>
        <begin position="12"/>
        <end position="31"/>
    </location>
</feature>
<dbReference type="SUPFAM" id="SSF141571">
    <property type="entry name" value="Pentapeptide repeat-like"/>
    <property type="match status" value="1"/>
</dbReference>
<dbReference type="InterPro" id="IPR051082">
    <property type="entry name" value="Pentapeptide-BTB/POZ_domain"/>
</dbReference>
<protein>
    <submittedName>
        <fullName evidence="2">Pentapeptide repeat-containing protein</fullName>
    </submittedName>
</protein>
<gene>
    <name evidence="2" type="ORF">H6G95_27840</name>
</gene>
<dbReference type="RefSeq" id="WP_190898966.1">
    <property type="nucleotide sequence ID" value="NZ_JACJTE010000047.1"/>
</dbReference>
<name>A0ABR8F2D9_NOSLI</name>
<reference evidence="2 3" key="1">
    <citation type="journal article" date="2020" name="ISME J.">
        <title>Comparative genomics reveals insights into cyanobacterial evolution and habitat adaptation.</title>
        <authorList>
            <person name="Chen M.Y."/>
            <person name="Teng W.K."/>
            <person name="Zhao L."/>
            <person name="Hu C.X."/>
            <person name="Zhou Y.K."/>
            <person name="Han B.P."/>
            <person name="Song L.R."/>
            <person name="Shu W.S."/>
        </authorList>
    </citation>
    <scope>NUCLEOTIDE SEQUENCE [LARGE SCALE GENOMIC DNA]</scope>
    <source>
        <strain evidence="2 3">FACHB-391</strain>
    </source>
</reference>
<keyword evidence="3" id="KW-1185">Reference proteome</keyword>
<evidence type="ECO:0000313" key="2">
    <source>
        <dbReference type="EMBL" id="MBD2564350.1"/>
    </source>
</evidence>
<organism evidence="2 3">
    <name type="scientific">Nostoc linckia FACHB-391</name>
    <dbReference type="NCBI Taxonomy" id="2692906"/>
    <lineage>
        <taxon>Bacteria</taxon>
        <taxon>Bacillati</taxon>
        <taxon>Cyanobacteriota</taxon>
        <taxon>Cyanophyceae</taxon>
        <taxon>Nostocales</taxon>
        <taxon>Nostocaceae</taxon>
        <taxon>Nostoc</taxon>
    </lineage>
</organism>
<dbReference type="PANTHER" id="PTHR14136">
    <property type="entry name" value="BTB_POZ DOMAIN-CONTAINING PROTEIN KCTD9"/>
    <property type="match status" value="1"/>
</dbReference>
<evidence type="ECO:0000256" key="1">
    <source>
        <dbReference type="SAM" id="Phobius"/>
    </source>
</evidence>
<dbReference type="Proteomes" id="UP000604661">
    <property type="component" value="Unassembled WGS sequence"/>
</dbReference>
<dbReference type="EMBL" id="JACJTE010000047">
    <property type="protein sequence ID" value="MBD2564350.1"/>
    <property type="molecule type" value="Genomic_DNA"/>
</dbReference>
<keyword evidence="1" id="KW-0812">Transmembrane</keyword>
<keyword evidence="1" id="KW-1133">Transmembrane helix</keyword>
<dbReference type="PANTHER" id="PTHR14136:SF17">
    <property type="entry name" value="BTB_POZ DOMAIN-CONTAINING PROTEIN KCTD9"/>
    <property type="match status" value="1"/>
</dbReference>
<comment type="caution">
    <text evidence="2">The sequence shown here is derived from an EMBL/GenBank/DDBJ whole genome shotgun (WGS) entry which is preliminary data.</text>
</comment>
<proteinExistence type="predicted"/>
<dbReference type="Pfam" id="PF00805">
    <property type="entry name" value="Pentapeptide"/>
    <property type="match status" value="1"/>
</dbReference>